<dbReference type="GO" id="GO:0016705">
    <property type="term" value="F:oxidoreductase activity, acting on paired donors, with incorporation or reduction of molecular oxygen"/>
    <property type="evidence" value="ECO:0007669"/>
    <property type="project" value="InterPro"/>
</dbReference>
<keyword evidence="4 9" id="KW-0349">Heme</keyword>
<dbReference type="InterPro" id="IPR001128">
    <property type="entry name" value="Cyt_P450"/>
</dbReference>
<dbReference type="PANTHER" id="PTHR24305:SF166">
    <property type="entry name" value="CYTOCHROME P450 12A4, MITOCHONDRIAL-RELATED"/>
    <property type="match status" value="1"/>
</dbReference>
<evidence type="ECO:0000313" key="11">
    <source>
        <dbReference type="Proteomes" id="UP000614334"/>
    </source>
</evidence>
<protein>
    <submittedName>
        <fullName evidence="10">Cytochrome P450</fullName>
    </submittedName>
</protein>
<keyword evidence="6" id="KW-0560">Oxidoreductase</keyword>
<dbReference type="Gene3D" id="1.10.630.10">
    <property type="entry name" value="Cytochrome P450"/>
    <property type="match status" value="1"/>
</dbReference>
<keyword evidence="7 9" id="KW-0408">Iron</keyword>
<dbReference type="Proteomes" id="UP000614334">
    <property type="component" value="Unassembled WGS sequence"/>
</dbReference>
<organism evidence="10 11">
    <name type="scientific">Rhizoctonia solani</name>
    <dbReference type="NCBI Taxonomy" id="456999"/>
    <lineage>
        <taxon>Eukaryota</taxon>
        <taxon>Fungi</taxon>
        <taxon>Dikarya</taxon>
        <taxon>Basidiomycota</taxon>
        <taxon>Agaricomycotina</taxon>
        <taxon>Agaricomycetes</taxon>
        <taxon>Cantharellales</taxon>
        <taxon>Ceratobasidiaceae</taxon>
        <taxon>Rhizoctonia</taxon>
    </lineage>
</organism>
<dbReference type="InterPro" id="IPR002401">
    <property type="entry name" value="Cyt_P450_E_grp-I"/>
</dbReference>
<gene>
    <name evidence="10" type="ORF">RHS01_08683</name>
</gene>
<evidence type="ECO:0000256" key="9">
    <source>
        <dbReference type="PIRSR" id="PIRSR602401-1"/>
    </source>
</evidence>
<reference evidence="10" key="1">
    <citation type="submission" date="2020-09" db="EMBL/GenBank/DDBJ databases">
        <title>Comparative genome analyses of four rice-infecting Rhizoctonia solani isolates reveal extensive enrichment of homogalacturonan modification genes.</title>
        <authorList>
            <person name="Lee D.-Y."/>
            <person name="Jeon J."/>
            <person name="Kim K.-T."/>
            <person name="Cheong K."/>
            <person name="Song H."/>
            <person name="Choi G."/>
            <person name="Ko J."/>
            <person name="Opiyo S.O."/>
            <person name="Zuo S."/>
            <person name="Madhav S."/>
            <person name="Lee Y.-H."/>
            <person name="Wang G.-L."/>
        </authorList>
    </citation>
    <scope>NUCLEOTIDE SEQUENCE</scope>
    <source>
        <strain evidence="10">AG1-IA B2</strain>
    </source>
</reference>
<evidence type="ECO:0000313" key="10">
    <source>
        <dbReference type="EMBL" id="KAF8751191.1"/>
    </source>
</evidence>
<dbReference type="AlphaFoldDB" id="A0A8H7I6K6"/>
<dbReference type="SUPFAM" id="SSF48264">
    <property type="entry name" value="Cytochrome P450"/>
    <property type="match status" value="1"/>
</dbReference>
<proteinExistence type="inferred from homology"/>
<evidence type="ECO:0000256" key="5">
    <source>
        <dbReference type="ARBA" id="ARBA00022723"/>
    </source>
</evidence>
<feature type="binding site" description="axial binding residue" evidence="9">
    <location>
        <position position="374"/>
    </location>
    <ligand>
        <name>heme</name>
        <dbReference type="ChEBI" id="CHEBI:30413"/>
    </ligand>
    <ligandPart>
        <name>Fe</name>
        <dbReference type="ChEBI" id="CHEBI:18248"/>
    </ligandPart>
</feature>
<keyword evidence="8" id="KW-0503">Monooxygenase</keyword>
<evidence type="ECO:0000256" key="2">
    <source>
        <dbReference type="ARBA" id="ARBA00005179"/>
    </source>
</evidence>
<sequence>MGPNSIAFQDEVVEKYGPTLKLYSGFGEEFIFTADPSIIYHILVKDRAKFERTAGGRLLLRSIFGGGLFAQSGDEHRTHRKMPIFMDIAKQTSNGIMKDLNESKSSTKELDVFPWATAAALELVGEAGLGYSFSSFTGERNEYNIAIKSVIWILKHIPHNNIQQLLHAVRIQNEQAEEVIRTRQGLISSGEDLSSQAGRGRDIMTLLMKANEAEGSESHVSRQEMVGHMNTFVFAGHETTSTAVARILDVLAQQPEPNLLELPYLDGVVRETLRLHAPVALINRVCGEDIVLPLRYPIDTPSGKLTSIPMKKGTRVFISISAPNRYERIWGERAKEYLPERWIGSKIDEVAQSEAHLPGVYSSMMTFSAGSQACM</sequence>
<evidence type="ECO:0000256" key="3">
    <source>
        <dbReference type="ARBA" id="ARBA00010617"/>
    </source>
</evidence>
<dbReference type="PRINTS" id="PR00385">
    <property type="entry name" value="P450"/>
</dbReference>
<evidence type="ECO:0000256" key="6">
    <source>
        <dbReference type="ARBA" id="ARBA00023002"/>
    </source>
</evidence>
<evidence type="ECO:0000256" key="1">
    <source>
        <dbReference type="ARBA" id="ARBA00001971"/>
    </source>
</evidence>
<accession>A0A8H7I6K6</accession>
<comment type="caution">
    <text evidence="10">The sequence shown here is derived from an EMBL/GenBank/DDBJ whole genome shotgun (WGS) entry which is preliminary data.</text>
</comment>
<comment type="similarity">
    <text evidence="3">Belongs to the cytochrome P450 family.</text>
</comment>
<evidence type="ECO:0000256" key="4">
    <source>
        <dbReference type="ARBA" id="ARBA00022617"/>
    </source>
</evidence>
<dbReference type="PRINTS" id="PR00463">
    <property type="entry name" value="EP450I"/>
</dbReference>
<comment type="pathway">
    <text evidence="2">Secondary metabolite biosynthesis.</text>
</comment>
<dbReference type="InterPro" id="IPR036396">
    <property type="entry name" value="Cyt_P450_sf"/>
</dbReference>
<name>A0A8H7I6K6_9AGAM</name>
<dbReference type="GO" id="GO:0020037">
    <property type="term" value="F:heme binding"/>
    <property type="evidence" value="ECO:0007669"/>
    <property type="project" value="InterPro"/>
</dbReference>
<dbReference type="GO" id="GO:0004497">
    <property type="term" value="F:monooxygenase activity"/>
    <property type="evidence" value="ECO:0007669"/>
    <property type="project" value="UniProtKB-KW"/>
</dbReference>
<comment type="cofactor">
    <cofactor evidence="1 9">
        <name>heme</name>
        <dbReference type="ChEBI" id="CHEBI:30413"/>
    </cofactor>
</comment>
<dbReference type="InterPro" id="IPR050121">
    <property type="entry name" value="Cytochrome_P450_monoxygenase"/>
</dbReference>
<evidence type="ECO:0000256" key="7">
    <source>
        <dbReference type="ARBA" id="ARBA00023004"/>
    </source>
</evidence>
<evidence type="ECO:0000256" key="8">
    <source>
        <dbReference type="ARBA" id="ARBA00023033"/>
    </source>
</evidence>
<dbReference type="GO" id="GO:0005506">
    <property type="term" value="F:iron ion binding"/>
    <property type="evidence" value="ECO:0007669"/>
    <property type="project" value="InterPro"/>
</dbReference>
<keyword evidence="5 9" id="KW-0479">Metal-binding</keyword>
<dbReference type="PANTHER" id="PTHR24305">
    <property type="entry name" value="CYTOCHROME P450"/>
    <property type="match status" value="1"/>
</dbReference>
<dbReference type="Pfam" id="PF00067">
    <property type="entry name" value="p450"/>
    <property type="match status" value="2"/>
</dbReference>
<dbReference type="EMBL" id="JACYCF010000018">
    <property type="protein sequence ID" value="KAF8751191.1"/>
    <property type="molecule type" value="Genomic_DNA"/>
</dbReference>